<gene>
    <name evidence="9 10" type="primary">coq7</name>
    <name evidence="10" type="ORF">GCM10009007_10650</name>
</gene>
<feature type="binding site" evidence="9">
    <location>
        <position position="176"/>
    </location>
    <ligand>
        <name>Fe cation</name>
        <dbReference type="ChEBI" id="CHEBI:24875"/>
        <label>1</label>
    </ligand>
</feature>
<dbReference type="NCBIfam" id="NF033656">
    <property type="entry name" value="DMQ_monoox_COQ7"/>
    <property type="match status" value="1"/>
</dbReference>
<dbReference type="Gene3D" id="1.20.1260.10">
    <property type="match status" value="1"/>
</dbReference>
<comment type="catalytic activity">
    <reaction evidence="9">
        <text>a 5-methoxy-2-methyl-3-(all-trans-polyprenyl)benzene-1,4-diol + AH2 + O2 = a 3-demethylubiquinol + A + H2O</text>
        <dbReference type="Rhea" id="RHEA:50908"/>
        <dbReference type="Rhea" id="RHEA-COMP:10859"/>
        <dbReference type="Rhea" id="RHEA-COMP:10914"/>
        <dbReference type="ChEBI" id="CHEBI:13193"/>
        <dbReference type="ChEBI" id="CHEBI:15377"/>
        <dbReference type="ChEBI" id="CHEBI:15379"/>
        <dbReference type="ChEBI" id="CHEBI:17499"/>
        <dbReference type="ChEBI" id="CHEBI:84167"/>
        <dbReference type="ChEBI" id="CHEBI:84422"/>
        <dbReference type="EC" id="1.14.99.60"/>
    </reaction>
</comment>
<evidence type="ECO:0000256" key="5">
    <source>
        <dbReference type="ARBA" id="ARBA00023002"/>
    </source>
</evidence>
<comment type="function">
    <text evidence="9">Catalyzes the hydroxylation of 2-nonaprenyl-3-methyl-6-methoxy-1,4-benzoquinol during ubiquinone biosynthesis.</text>
</comment>
<feature type="binding site" evidence="9">
    <location>
        <position position="179"/>
    </location>
    <ligand>
        <name>Fe cation</name>
        <dbReference type="ChEBI" id="CHEBI:24875"/>
        <label>2</label>
    </ligand>
</feature>
<dbReference type="InterPro" id="IPR011566">
    <property type="entry name" value="Ubq_synth_Coq7"/>
</dbReference>
<reference evidence="10" key="2">
    <citation type="submission" date="2020-09" db="EMBL/GenBank/DDBJ databases">
        <authorList>
            <person name="Sun Q."/>
            <person name="Kim S."/>
        </authorList>
    </citation>
    <scope>NUCLEOTIDE SEQUENCE</scope>
    <source>
        <strain evidence="10">KCTC 32501</strain>
    </source>
</reference>
<keyword evidence="4 9" id="KW-0479">Metal-binding</keyword>
<dbReference type="PANTHER" id="PTHR11237:SF4">
    <property type="entry name" value="5-DEMETHOXYUBIQUINONE HYDROXYLASE, MITOCHONDRIAL"/>
    <property type="match status" value="1"/>
</dbReference>
<dbReference type="HAMAP" id="MF_01658">
    <property type="entry name" value="COQ7"/>
    <property type="match status" value="1"/>
</dbReference>
<evidence type="ECO:0000256" key="3">
    <source>
        <dbReference type="ARBA" id="ARBA00022688"/>
    </source>
</evidence>
<evidence type="ECO:0000256" key="6">
    <source>
        <dbReference type="ARBA" id="ARBA00023004"/>
    </source>
</evidence>
<keyword evidence="8 9" id="KW-0472">Membrane</keyword>
<keyword evidence="5 9" id="KW-0560">Oxidoreductase</keyword>
<organism evidence="10 11">
    <name type="scientific">Formosimonas limnophila</name>
    <dbReference type="NCBI Taxonomy" id="1384487"/>
    <lineage>
        <taxon>Bacteria</taxon>
        <taxon>Pseudomonadati</taxon>
        <taxon>Pseudomonadota</taxon>
        <taxon>Betaproteobacteria</taxon>
        <taxon>Burkholderiales</taxon>
        <taxon>Burkholderiaceae</taxon>
        <taxon>Formosimonas</taxon>
    </lineage>
</organism>
<evidence type="ECO:0000256" key="9">
    <source>
        <dbReference type="HAMAP-Rule" id="MF_01658"/>
    </source>
</evidence>
<evidence type="ECO:0000256" key="7">
    <source>
        <dbReference type="ARBA" id="ARBA00023033"/>
    </source>
</evidence>
<feature type="binding site" evidence="9">
    <location>
        <position position="176"/>
    </location>
    <ligand>
        <name>Fe cation</name>
        <dbReference type="ChEBI" id="CHEBI:24875"/>
        <label>2</label>
    </ligand>
</feature>
<dbReference type="InterPro" id="IPR012347">
    <property type="entry name" value="Ferritin-like"/>
</dbReference>
<feature type="binding site" evidence="9">
    <location>
        <position position="60"/>
    </location>
    <ligand>
        <name>Fe cation</name>
        <dbReference type="ChEBI" id="CHEBI:24875"/>
        <label>1</label>
    </ligand>
</feature>
<dbReference type="GO" id="GO:0006744">
    <property type="term" value="P:ubiquinone biosynthetic process"/>
    <property type="evidence" value="ECO:0007669"/>
    <property type="project" value="UniProtKB-UniRule"/>
</dbReference>
<feature type="binding site" evidence="9">
    <location>
        <position position="90"/>
    </location>
    <ligand>
        <name>Fe cation</name>
        <dbReference type="ChEBI" id="CHEBI:24875"/>
        <label>1</label>
    </ligand>
</feature>
<evidence type="ECO:0000313" key="10">
    <source>
        <dbReference type="EMBL" id="GHA71648.1"/>
    </source>
</evidence>
<dbReference type="Pfam" id="PF03232">
    <property type="entry name" value="COQ7"/>
    <property type="match status" value="1"/>
</dbReference>
<proteinExistence type="inferred from homology"/>
<name>A0A8J3CMQ6_9BURK</name>
<feature type="binding site" evidence="9">
    <location>
        <position position="90"/>
    </location>
    <ligand>
        <name>Fe cation</name>
        <dbReference type="ChEBI" id="CHEBI:24875"/>
        <label>2</label>
    </ligand>
</feature>
<dbReference type="InterPro" id="IPR047809">
    <property type="entry name" value="COQ7_proteobact"/>
</dbReference>
<dbReference type="RefSeq" id="WP_189492731.1">
    <property type="nucleotide sequence ID" value="NZ_BMZG01000005.1"/>
</dbReference>
<evidence type="ECO:0000256" key="1">
    <source>
        <dbReference type="ARBA" id="ARBA00004749"/>
    </source>
</evidence>
<feature type="binding site" evidence="9">
    <location>
        <position position="142"/>
    </location>
    <ligand>
        <name>Fe cation</name>
        <dbReference type="ChEBI" id="CHEBI:24875"/>
        <label>2</label>
    </ligand>
</feature>
<evidence type="ECO:0000313" key="11">
    <source>
        <dbReference type="Proteomes" id="UP000614287"/>
    </source>
</evidence>
<dbReference type="AlphaFoldDB" id="A0A8J3CMQ6"/>
<keyword evidence="11" id="KW-1185">Reference proteome</keyword>
<dbReference type="SUPFAM" id="SSF47240">
    <property type="entry name" value="Ferritin-like"/>
    <property type="match status" value="1"/>
</dbReference>
<comment type="cofactor">
    <cofactor evidence="9">
        <name>Fe cation</name>
        <dbReference type="ChEBI" id="CHEBI:24875"/>
    </cofactor>
    <text evidence="9">Binds 2 iron ions per subunit.</text>
</comment>
<dbReference type="EMBL" id="BMZG01000005">
    <property type="protein sequence ID" value="GHA71648.1"/>
    <property type="molecule type" value="Genomic_DNA"/>
</dbReference>
<dbReference type="Proteomes" id="UP000614287">
    <property type="component" value="Unassembled WGS sequence"/>
</dbReference>
<dbReference type="EC" id="1.14.99.60" evidence="9"/>
<comment type="pathway">
    <text evidence="1 9">Cofactor biosynthesis; ubiquinone biosynthesis.</text>
</comment>
<dbReference type="PANTHER" id="PTHR11237">
    <property type="entry name" value="COENZYME Q10 BIOSYNTHESIS PROTEIN 7"/>
    <property type="match status" value="1"/>
</dbReference>
<dbReference type="CDD" id="cd01042">
    <property type="entry name" value="DMQH"/>
    <property type="match status" value="1"/>
</dbReference>
<dbReference type="GO" id="GO:0005886">
    <property type="term" value="C:plasma membrane"/>
    <property type="evidence" value="ECO:0007669"/>
    <property type="project" value="UniProtKB-SubCell"/>
</dbReference>
<keyword evidence="7 9" id="KW-0503">Monooxygenase</keyword>
<dbReference type="InterPro" id="IPR009078">
    <property type="entry name" value="Ferritin-like_SF"/>
</dbReference>
<comment type="subcellular location">
    <subcellularLocation>
        <location evidence="9">Cell membrane</location>
        <topology evidence="9">Peripheral membrane protein</topology>
    </subcellularLocation>
</comment>
<keyword evidence="3 9" id="KW-0831">Ubiquinone biosynthesis</keyword>
<dbReference type="GO" id="GO:0046872">
    <property type="term" value="F:metal ion binding"/>
    <property type="evidence" value="ECO:0007669"/>
    <property type="project" value="UniProtKB-KW"/>
</dbReference>
<keyword evidence="6 9" id="KW-0408">Iron</keyword>
<evidence type="ECO:0000256" key="8">
    <source>
        <dbReference type="ARBA" id="ARBA00023136"/>
    </source>
</evidence>
<dbReference type="GO" id="GO:0008682">
    <property type="term" value="F:3-demethoxyubiquinol 3-hydroxylase activity"/>
    <property type="evidence" value="ECO:0007669"/>
    <property type="project" value="UniProtKB-EC"/>
</dbReference>
<evidence type="ECO:0000256" key="2">
    <source>
        <dbReference type="ARBA" id="ARBA00022475"/>
    </source>
</evidence>
<evidence type="ECO:0000256" key="4">
    <source>
        <dbReference type="ARBA" id="ARBA00022723"/>
    </source>
</evidence>
<comment type="caution">
    <text evidence="10">The sequence shown here is derived from an EMBL/GenBank/DDBJ whole genome shotgun (WGS) entry which is preliminary data.</text>
</comment>
<keyword evidence="2 9" id="KW-1003">Cell membrane</keyword>
<comment type="similarity">
    <text evidence="9">Belongs to the COQ7 family.</text>
</comment>
<sequence>MRQSTQLDLLVAQIDHGLRTIASEAVPNRQSPAAYTESAVLSEAERKHAAGLMRVNHVGEVCAQALYQGQAWVSQNQHNRDMLLAAAKEEVDHLAWTEQRLNELGSRTSLLNPLWYAGAFTLGVVAGKISEAVSLGFVVETEVQVGAHLESHLQDTGLPLQDSPSRAIVSTMRDEELAHAEHARQAGAMELPNLVKLAMRGMAKVMTTTAYKI</sequence>
<accession>A0A8J3CMQ6</accession>
<dbReference type="UniPathway" id="UPA00232"/>
<feature type="binding site" evidence="9">
    <location>
        <position position="93"/>
    </location>
    <ligand>
        <name>Fe cation</name>
        <dbReference type="ChEBI" id="CHEBI:24875"/>
        <label>1</label>
    </ligand>
</feature>
<protein>
    <recommendedName>
        <fullName evidence="9">3-demethoxyubiquinol 3-hydroxylase</fullName>
        <shortName evidence="9">DMQ hydroxylase</shortName>
        <ecNumber evidence="9">1.14.99.60</ecNumber>
    </recommendedName>
    <alternativeName>
        <fullName evidence="9">2-nonaprenyl-3-methyl-6-methoxy-1,4-benzoquinol hydroxylase</fullName>
    </alternativeName>
</protein>
<reference evidence="10" key="1">
    <citation type="journal article" date="2014" name="Int. J. Syst. Evol. Microbiol.">
        <title>Complete genome sequence of Corynebacterium casei LMG S-19264T (=DSM 44701T), isolated from a smear-ripened cheese.</title>
        <authorList>
            <consortium name="US DOE Joint Genome Institute (JGI-PGF)"/>
            <person name="Walter F."/>
            <person name="Albersmeier A."/>
            <person name="Kalinowski J."/>
            <person name="Ruckert C."/>
        </authorList>
    </citation>
    <scope>NUCLEOTIDE SEQUENCE</scope>
    <source>
        <strain evidence="10">KCTC 32501</strain>
    </source>
</reference>